<feature type="compositionally biased region" description="Basic and acidic residues" evidence="1">
    <location>
        <begin position="367"/>
        <end position="381"/>
    </location>
</feature>
<protein>
    <submittedName>
        <fullName evidence="3">Thioredoxin like protein</fullName>
    </submittedName>
</protein>
<sequence>MSKAQKKFQIDIQSPYEILPHLEYPGLVILEIYQRWAGPSPAVEGVFRGYYTTYLNAKIRFVRAPSDILPWTRRFHGRCRPVFILILGGVVKKIFVGVDLPLMDKEIPTVVPSEEVDTKQFLPEAQFPELQNDQQFTETWTDALLQRNTALEAAQIAKDNGVDPDVDPNDIFDKIILKNQLTWKQLEEFKSVQSQQQFSMPDASHYESTVKTQDEKLAEFVGQLEEVKKEEVVVSDKPEDIISRLLPKFQQFYETQPDKIEVSNIFQEIQSLEVGASQDLIEKMATLADVQNDGKIDKLDACLIATTLAFRPRIQQIRSGETIDYIEHKGEIDKIDTLKVNKSESILERASVAKTEDVSRPSPFENSDGRSFRAERDESYHEKSIIEEPVQEQQNVVQSISAPSPFEMSDNKSMRYSQEGEKKCIEAIQESPATPQEPVVEEQQPLAEVVDPIVVEEQQKIEEPAAEQPPPSPVNPDGNKPSQFNDSINSAVEYK</sequence>
<dbReference type="InterPro" id="IPR036249">
    <property type="entry name" value="Thioredoxin-like_sf"/>
</dbReference>
<feature type="compositionally biased region" description="Polar residues" evidence="1">
    <location>
        <begin position="480"/>
        <end position="495"/>
    </location>
</feature>
<dbReference type="Proteomes" id="UP000018208">
    <property type="component" value="Unassembled WGS sequence"/>
</dbReference>
<evidence type="ECO:0000313" key="2">
    <source>
        <dbReference type="EMBL" id="EST44437.1"/>
    </source>
</evidence>
<accession>V6LIQ5</accession>
<evidence type="ECO:0000256" key="1">
    <source>
        <dbReference type="SAM" id="MobiDB-lite"/>
    </source>
</evidence>
<evidence type="ECO:0000313" key="3">
    <source>
        <dbReference type="EMBL" id="KAH0576333.1"/>
    </source>
</evidence>
<evidence type="ECO:0000313" key="4">
    <source>
        <dbReference type="Proteomes" id="UP000018208"/>
    </source>
</evidence>
<dbReference type="InterPro" id="IPR051766">
    <property type="entry name" value="TXND_domain-containing"/>
</dbReference>
<dbReference type="OrthoDB" id="10263751at2759"/>
<feature type="compositionally biased region" description="Basic and acidic residues" evidence="1">
    <location>
        <begin position="409"/>
        <end position="425"/>
    </location>
</feature>
<dbReference type="PANTHER" id="PTHR46135">
    <property type="entry name" value="NME/NM23 FAMILY MEMBER 8"/>
    <property type="match status" value="1"/>
</dbReference>
<dbReference type="EMBL" id="AUWU02000002">
    <property type="protein sequence ID" value="KAH0576333.1"/>
    <property type="molecule type" value="Genomic_DNA"/>
</dbReference>
<dbReference type="SUPFAM" id="SSF52833">
    <property type="entry name" value="Thioredoxin-like"/>
    <property type="match status" value="1"/>
</dbReference>
<gene>
    <name evidence="2" type="ORF">SS50377_15745</name>
    <name evidence="3" type="ORF">SS50377_21896</name>
</gene>
<dbReference type="VEuPathDB" id="GiardiaDB:SS50377_21896"/>
<organism evidence="2">
    <name type="scientific">Spironucleus salmonicida</name>
    <dbReference type="NCBI Taxonomy" id="348837"/>
    <lineage>
        <taxon>Eukaryota</taxon>
        <taxon>Metamonada</taxon>
        <taxon>Diplomonadida</taxon>
        <taxon>Hexamitidae</taxon>
        <taxon>Hexamitinae</taxon>
        <taxon>Spironucleus</taxon>
    </lineage>
</organism>
<feature type="region of interest" description="Disordered" evidence="1">
    <location>
        <begin position="401"/>
        <end position="495"/>
    </location>
</feature>
<keyword evidence="4" id="KW-1185">Reference proteome</keyword>
<feature type="region of interest" description="Disordered" evidence="1">
    <location>
        <begin position="352"/>
        <end position="381"/>
    </location>
</feature>
<proteinExistence type="predicted"/>
<dbReference type="PANTHER" id="PTHR46135:SF3">
    <property type="entry name" value="NME_NM23 FAMILY MEMBER 8"/>
    <property type="match status" value="1"/>
</dbReference>
<dbReference type="AlphaFoldDB" id="V6LIQ5"/>
<reference evidence="3" key="2">
    <citation type="submission" date="2020-12" db="EMBL/GenBank/DDBJ databases">
        <title>New Spironucleus salmonicida genome in near-complete chromosomes.</title>
        <authorList>
            <person name="Xu F."/>
            <person name="Kurt Z."/>
            <person name="Jimenez-Gonzalez A."/>
            <person name="Astvaldsson A."/>
            <person name="Andersson J.O."/>
            <person name="Svard S.G."/>
        </authorList>
    </citation>
    <scope>NUCLEOTIDE SEQUENCE</scope>
    <source>
        <strain evidence="3">ATCC 50377</strain>
    </source>
</reference>
<dbReference type="EMBL" id="KI546116">
    <property type="protein sequence ID" value="EST44437.1"/>
    <property type="molecule type" value="Genomic_DNA"/>
</dbReference>
<reference evidence="2 3" key="1">
    <citation type="journal article" date="2014" name="PLoS Genet.">
        <title>The Genome of Spironucleus salmonicida Highlights a Fish Pathogen Adapted to Fluctuating Environments.</title>
        <authorList>
            <person name="Xu F."/>
            <person name="Jerlstrom-Hultqvist J."/>
            <person name="Einarsson E."/>
            <person name="Astvaldsson A."/>
            <person name="Svard S.G."/>
            <person name="Andersson J.O."/>
        </authorList>
    </citation>
    <scope>NUCLEOTIDE SEQUENCE</scope>
    <source>
        <strain evidence="3">ATCC 50377</strain>
    </source>
</reference>
<name>V6LIQ5_9EUKA</name>